<dbReference type="PROSITE" id="PS50112">
    <property type="entry name" value="PAS"/>
    <property type="match status" value="1"/>
</dbReference>
<feature type="domain" description="PAS" evidence="15">
    <location>
        <begin position="127"/>
        <end position="168"/>
    </location>
</feature>
<dbReference type="InterPro" id="IPR004358">
    <property type="entry name" value="Sig_transdc_His_kin-like_C"/>
</dbReference>
<comment type="catalytic activity">
    <reaction evidence="1">
        <text>ATP + protein L-histidine = ADP + protein N-phospho-L-histidine.</text>
        <dbReference type="EC" id="2.7.13.3"/>
    </reaction>
</comment>
<dbReference type="SUPFAM" id="SSF55785">
    <property type="entry name" value="PYP-like sensor domain (PAS domain)"/>
    <property type="match status" value="1"/>
</dbReference>
<dbReference type="FunFam" id="1.10.287.130:FF:000008">
    <property type="entry name" value="Two-component sensor histidine kinase"/>
    <property type="match status" value="1"/>
</dbReference>
<keyword evidence="5" id="KW-0597">Phosphoprotein</keyword>
<evidence type="ECO:0000256" key="3">
    <source>
        <dbReference type="ARBA" id="ARBA00012438"/>
    </source>
</evidence>
<comment type="subcellular location">
    <subcellularLocation>
        <location evidence="2">Cell membrane</location>
    </subcellularLocation>
</comment>
<evidence type="ECO:0000259" key="14">
    <source>
        <dbReference type="PROSITE" id="PS50109"/>
    </source>
</evidence>
<dbReference type="EMBL" id="JASCXX010000002">
    <property type="protein sequence ID" value="MDI6447781.1"/>
    <property type="molecule type" value="Genomic_DNA"/>
</dbReference>
<dbReference type="InterPro" id="IPR013767">
    <property type="entry name" value="PAS_fold"/>
</dbReference>
<dbReference type="CDD" id="cd00082">
    <property type="entry name" value="HisKA"/>
    <property type="match status" value="1"/>
</dbReference>
<dbReference type="Gene3D" id="3.30.450.20">
    <property type="entry name" value="PAS domain"/>
    <property type="match status" value="1"/>
</dbReference>
<dbReference type="InterPro" id="IPR035965">
    <property type="entry name" value="PAS-like_dom_sf"/>
</dbReference>
<dbReference type="Pfam" id="PF00989">
    <property type="entry name" value="PAS"/>
    <property type="match status" value="1"/>
</dbReference>
<dbReference type="Gene3D" id="1.10.287.130">
    <property type="match status" value="1"/>
</dbReference>
<evidence type="ECO:0000256" key="11">
    <source>
        <dbReference type="ARBA" id="ARBA00023136"/>
    </source>
</evidence>
<evidence type="ECO:0000256" key="6">
    <source>
        <dbReference type="ARBA" id="ARBA00022679"/>
    </source>
</evidence>
<evidence type="ECO:0000256" key="2">
    <source>
        <dbReference type="ARBA" id="ARBA00004236"/>
    </source>
</evidence>
<evidence type="ECO:0000256" key="5">
    <source>
        <dbReference type="ARBA" id="ARBA00022553"/>
    </source>
</evidence>
<dbReference type="InterPro" id="IPR003594">
    <property type="entry name" value="HATPase_dom"/>
</dbReference>
<dbReference type="Pfam" id="PF00512">
    <property type="entry name" value="HisKA"/>
    <property type="match status" value="1"/>
</dbReference>
<keyword evidence="7" id="KW-0547">Nucleotide-binding</keyword>
<dbReference type="FunFam" id="3.30.565.10:FF:000006">
    <property type="entry name" value="Sensor histidine kinase WalK"/>
    <property type="match status" value="1"/>
</dbReference>
<evidence type="ECO:0000313" key="16">
    <source>
        <dbReference type="EMBL" id="MDI6447781.1"/>
    </source>
</evidence>
<evidence type="ECO:0000256" key="8">
    <source>
        <dbReference type="ARBA" id="ARBA00022777"/>
    </source>
</evidence>
<proteinExistence type="predicted"/>
<gene>
    <name evidence="16" type="ORF">QJ522_01900</name>
</gene>
<dbReference type="PROSITE" id="PS50109">
    <property type="entry name" value="HIS_KIN"/>
    <property type="match status" value="1"/>
</dbReference>
<organism evidence="16 17">
    <name type="scientific">Anaerobaca lacustris</name>
    <dbReference type="NCBI Taxonomy" id="3044600"/>
    <lineage>
        <taxon>Bacteria</taxon>
        <taxon>Pseudomonadati</taxon>
        <taxon>Planctomycetota</taxon>
        <taxon>Phycisphaerae</taxon>
        <taxon>Sedimentisphaerales</taxon>
        <taxon>Anaerobacaceae</taxon>
        <taxon>Anaerobaca</taxon>
    </lineage>
</organism>
<sequence length="482" mass="53202">MRRQRRLVWAAMGTVMASLCIAALTGLYDSGIGEGWRNGFVAWRLIACCLGAVGAIVLGLAYHRLARTVASIARQLSCDLVLPTDLRAVERAAEAVQARLQEGREAVDELEAELTDLRLRSELADRQKQHTEAIIYSLRDAVVVVDESDRLLMANTAAARLLEFDPEQARYLPLDRSLAAQYKEFVQLIQRSRQSATEATRREMVFARPDGPHTFDTIVSCVQERDKVSGVVAVLHDITREKEVAQMKNDFVSHVSHELKTPLASITAYSEMLADGEADDEETRKEFYHVIQSQAQRLNRLIEDILNISRIESGLIKVQKEPVSLTILIEQQMQMIKGFAEEKGITVTGRAPIVYDQVLADKDMISQVIVNLLSNAVKYTPSGGTVRIETDVNEADALARVTVTDTGVGIPADEIDHVFDKFYRVGANNKQAKGTGLGLNLVRQIVETVHKGRVFVTSQVGVGSTFGFELPLAAAEMAGATR</sequence>
<evidence type="ECO:0000256" key="9">
    <source>
        <dbReference type="ARBA" id="ARBA00022840"/>
    </source>
</evidence>
<keyword evidence="9 16" id="KW-0067">ATP-binding</keyword>
<evidence type="ECO:0000256" key="13">
    <source>
        <dbReference type="SAM" id="Phobius"/>
    </source>
</evidence>
<keyword evidence="10" id="KW-0902">Two-component regulatory system</keyword>
<dbReference type="SUPFAM" id="SSF47384">
    <property type="entry name" value="Homodimeric domain of signal transducing histidine kinase"/>
    <property type="match status" value="1"/>
</dbReference>
<dbReference type="SMART" id="SM00388">
    <property type="entry name" value="HisKA"/>
    <property type="match status" value="1"/>
</dbReference>
<dbReference type="Pfam" id="PF02518">
    <property type="entry name" value="HATPase_c"/>
    <property type="match status" value="1"/>
</dbReference>
<evidence type="ECO:0000256" key="4">
    <source>
        <dbReference type="ARBA" id="ARBA00022475"/>
    </source>
</evidence>
<dbReference type="PANTHER" id="PTHR43711">
    <property type="entry name" value="TWO-COMPONENT HISTIDINE KINASE"/>
    <property type="match status" value="1"/>
</dbReference>
<dbReference type="AlphaFoldDB" id="A0AAW6TWB6"/>
<feature type="transmembrane region" description="Helical" evidence="13">
    <location>
        <begin position="40"/>
        <end position="62"/>
    </location>
</feature>
<keyword evidence="13" id="KW-1133">Transmembrane helix</keyword>
<dbReference type="EC" id="2.7.13.3" evidence="3"/>
<dbReference type="InterPro" id="IPR036097">
    <property type="entry name" value="HisK_dim/P_sf"/>
</dbReference>
<evidence type="ECO:0000313" key="17">
    <source>
        <dbReference type="Proteomes" id="UP001431776"/>
    </source>
</evidence>
<dbReference type="PANTHER" id="PTHR43711:SF1">
    <property type="entry name" value="HISTIDINE KINASE 1"/>
    <property type="match status" value="1"/>
</dbReference>
<comment type="caution">
    <text evidence="16">The sequence shown here is derived from an EMBL/GenBank/DDBJ whole genome shotgun (WGS) entry which is preliminary data.</text>
</comment>
<dbReference type="SMART" id="SM00387">
    <property type="entry name" value="HATPase_c"/>
    <property type="match status" value="1"/>
</dbReference>
<dbReference type="InterPro" id="IPR036890">
    <property type="entry name" value="HATPase_C_sf"/>
</dbReference>
<dbReference type="GO" id="GO:0005524">
    <property type="term" value="F:ATP binding"/>
    <property type="evidence" value="ECO:0007669"/>
    <property type="project" value="UniProtKB-KW"/>
</dbReference>
<dbReference type="InterPro" id="IPR003661">
    <property type="entry name" value="HisK_dim/P_dom"/>
</dbReference>
<dbReference type="SUPFAM" id="SSF55874">
    <property type="entry name" value="ATPase domain of HSP90 chaperone/DNA topoisomerase II/histidine kinase"/>
    <property type="match status" value="1"/>
</dbReference>
<keyword evidence="6" id="KW-0808">Transferase</keyword>
<dbReference type="GO" id="GO:0006355">
    <property type="term" value="P:regulation of DNA-templated transcription"/>
    <property type="evidence" value="ECO:0007669"/>
    <property type="project" value="InterPro"/>
</dbReference>
<feature type="transmembrane region" description="Helical" evidence="13">
    <location>
        <begin position="7"/>
        <end position="28"/>
    </location>
</feature>
<keyword evidence="13" id="KW-0812">Transmembrane</keyword>
<protein>
    <recommendedName>
        <fullName evidence="3">histidine kinase</fullName>
        <ecNumber evidence="3">2.7.13.3</ecNumber>
    </recommendedName>
</protein>
<evidence type="ECO:0000256" key="12">
    <source>
        <dbReference type="SAM" id="Coils"/>
    </source>
</evidence>
<feature type="coiled-coil region" evidence="12">
    <location>
        <begin position="86"/>
        <end position="127"/>
    </location>
</feature>
<dbReference type="InterPro" id="IPR005467">
    <property type="entry name" value="His_kinase_dom"/>
</dbReference>
<keyword evidence="8" id="KW-0418">Kinase</keyword>
<evidence type="ECO:0000259" key="15">
    <source>
        <dbReference type="PROSITE" id="PS50112"/>
    </source>
</evidence>
<keyword evidence="12" id="KW-0175">Coiled coil</keyword>
<dbReference type="CDD" id="cd00130">
    <property type="entry name" value="PAS"/>
    <property type="match status" value="1"/>
</dbReference>
<dbReference type="NCBIfam" id="TIGR00229">
    <property type="entry name" value="sensory_box"/>
    <property type="match status" value="1"/>
</dbReference>
<dbReference type="InterPro" id="IPR000014">
    <property type="entry name" value="PAS"/>
</dbReference>
<keyword evidence="17" id="KW-1185">Reference proteome</keyword>
<dbReference type="PRINTS" id="PR00344">
    <property type="entry name" value="BCTRLSENSOR"/>
</dbReference>
<dbReference type="RefSeq" id="WP_349243193.1">
    <property type="nucleotide sequence ID" value="NZ_JASCXX010000002.1"/>
</dbReference>
<accession>A0AAW6TWB6</accession>
<dbReference type="InterPro" id="IPR050736">
    <property type="entry name" value="Sensor_HK_Regulatory"/>
</dbReference>
<dbReference type="Proteomes" id="UP001431776">
    <property type="component" value="Unassembled WGS sequence"/>
</dbReference>
<dbReference type="GO" id="GO:0000155">
    <property type="term" value="F:phosphorelay sensor kinase activity"/>
    <property type="evidence" value="ECO:0007669"/>
    <property type="project" value="InterPro"/>
</dbReference>
<evidence type="ECO:0000256" key="7">
    <source>
        <dbReference type="ARBA" id="ARBA00022741"/>
    </source>
</evidence>
<keyword evidence="4" id="KW-1003">Cell membrane</keyword>
<dbReference type="Gene3D" id="3.30.565.10">
    <property type="entry name" value="Histidine kinase-like ATPase, C-terminal domain"/>
    <property type="match status" value="1"/>
</dbReference>
<feature type="domain" description="Histidine kinase" evidence="14">
    <location>
        <begin position="254"/>
        <end position="474"/>
    </location>
</feature>
<evidence type="ECO:0000256" key="10">
    <source>
        <dbReference type="ARBA" id="ARBA00023012"/>
    </source>
</evidence>
<dbReference type="GO" id="GO:0005886">
    <property type="term" value="C:plasma membrane"/>
    <property type="evidence" value="ECO:0007669"/>
    <property type="project" value="UniProtKB-SubCell"/>
</dbReference>
<name>A0AAW6TWB6_9BACT</name>
<evidence type="ECO:0000256" key="1">
    <source>
        <dbReference type="ARBA" id="ARBA00000085"/>
    </source>
</evidence>
<keyword evidence="11 13" id="KW-0472">Membrane</keyword>
<reference evidence="16" key="1">
    <citation type="submission" date="2023-05" db="EMBL/GenBank/DDBJ databases">
        <title>Anaerotaeda fermentans gen. nov., sp. nov., a novel anaerobic planctomycete of the new family within the order Sedimentisphaerales isolated from Taman Peninsula, Russia.</title>
        <authorList>
            <person name="Khomyakova M.A."/>
            <person name="Merkel A.Y."/>
            <person name="Slobodkin A.I."/>
        </authorList>
    </citation>
    <scope>NUCLEOTIDE SEQUENCE</scope>
    <source>
        <strain evidence="16">M17dextr</strain>
    </source>
</reference>